<evidence type="ECO:0000313" key="2">
    <source>
        <dbReference type="EMBL" id="PZG18198.1"/>
    </source>
</evidence>
<dbReference type="Proteomes" id="UP000248924">
    <property type="component" value="Unassembled WGS sequence"/>
</dbReference>
<dbReference type="AlphaFoldDB" id="A0A2W2F012"/>
<feature type="region of interest" description="Disordered" evidence="1">
    <location>
        <begin position="100"/>
        <end position="119"/>
    </location>
</feature>
<evidence type="ECO:0000313" key="3">
    <source>
        <dbReference type="Proteomes" id="UP000248924"/>
    </source>
</evidence>
<feature type="compositionally biased region" description="Gly residues" evidence="1">
    <location>
        <begin position="7"/>
        <end position="19"/>
    </location>
</feature>
<evidence type="ECO:0000256" key="1">
    <source>
        <dbReference type="SAM" id="MobiDB-lite"/>
    </source>
</evidence>
<name>A0A2W2F012_9ACTN</name>
<gene>
    <name evidence="2" type="ORF">C1I95_14115</name>
</gene>
<sequence length="119" mass="10861">MAPAGGAVTGAGSLEGGSTLGVDPGAGARVERGSAGADDGSRLGAAGTAEAEGDRDVVLGARVPLVVRGAAGVRATGASAAGCDGAGGGCHCCWVGSTKGSTVSGLTGPPAKLATTSPV</sequence>
<accession>A0A2W2F012</accession>
<feature type="region of interest" description="Disordered" evidence="1">
    <location>
        <begin position="1"/>
        <end position="54"/>
    </location>
</feature>
<keyword evidence="3" id="KW-1185">Reference proteome</keyword>
<reference evidence="2 3" key="1">
    <citation type="submission" date="2018-01" db="EMBL/GenBank/DDBJ databases">
        <title>Draft genome sequence of Jishengella sp. NA12.</title>
        <authorList>
            <person name="Sahin N."/>
            <person name="Ay H."/>
            <person name="Saygin H."/>
        </authorList>
    </citation>
    <scope>NUCLEOTIDE SEQUENCE [LARGE SCALE GENOMIC DNA]</scope>
    <source>
        <strain evidence="2 3">NA12</strain>
    </source>
</reference>
<protein>
    <submittedName>
        <fullName evidence="2">GTPase</fullName>
    </submittedName>
</protein>
<dbReference type="EMBL" id="POTY01000075">
    <property type="protein sequence ID" value="PZG18198.1"/>
    <property type="molecule type" value="Genomic_DNA"/>
</dbReference>
<proteinExistence type="predicted"/>
<organism evidence="2 3">
    <name type="scientific">Micromonospora craterilacus</name>
    <dbReference type="NCBI Taxonomy" id="1655439"/>
    <lineage>
        <taxon>Bacteria</taxon>
        <taxon>Bacillati</taxon>
        <taxon>Actinomycetota</taxon>
        <taxon>Actinomycetes</taxon>
        <taxon>Micromonosporales</taxon>
        <taxon>Micromonosporaceae</taxon>
        <taxon>Micromonospora</taxon>
    </lineage>
</organism>
<comment type="caution">
    <text evidence="2">The sequence shown here is derived from an EMBL/GenBank/DDBJ whole genome shotgun (WGS) entry which is preliminary data.</text>
</comment>